<organism evidence="10 11">
    <name type="scientific">Actinomadura violacea</name>
    <dbReference type="NCBI Taxonomy" id="2819934"/>
    <lineage>
        <taxon>Bacteria</taxon>
        <taxon>Bacillati</taxon>
        <taxon>Actinomycetota</taxon>
        <taxon>Actinomycetes</taxon>
        <taxon>Streptosporangiales</taxon>
        <taxon>Thermomonosporaceae</taxon>
        <taxon>Actinomadura</taxon>
    </lineage>
</organism>
<dbReference type="RefSeq" id="WP_208242072.1">
    <property type="nucleotide sequence ID" value="NZ_JAGEPF010000010.1"/>
</dbReference>
<dbReference type="PRINTS" id="PR01036">
    <property type="entry name" value="TCRTETB"/>
</dbReference>
<feature type="transmembrane region" description="Helical" evidence="8">
    <location>
        <begin position="262"/>
        <end position="284"/>
    </location>
</feature>
<comment type="subcellular location">
    <subcellularLocation>
        <location evidence="1">Cell membrane</location>
        <topology evidence="1">Multi-pass membrane protein</topology>
    </subcellularLocation>
</comment>
<feature type="transmembrane region" description="Helical" evidence="8">
    <location>
        <begin position="133"/>
        <end position="155"/>
    </location>
</feature>
<dbReference type="NCBIfam" id="TIGR00711">
    <property type="entry name" value="efflux_EmrB"/>
    <property type="match status" value="1"/>
</dbReference>
<feature type="transmembrane region" description="Helical" evidence="8">
    <location>
        <begin position="420"/>
        <end position="439"/>
    </location>
</feature>
<keyword evidence="6 8" id="KW-0472">Membrane</keyword>
<evidence type="ECO:0000256" key="8">
    <source>
        <dbReference type="SAM" id="Phobius"/>
    </source>
</evidence>
<evidence type="ECO:0000313" key="10">
    <source>
        <dbReference type="EMBL" id="MBO2459425.1"/>
    </source>
</evidence>
<dbReference type="Gene3D" id="1.20.1720.10">
    <property type="entry name" value="Multidrug resistance protein D"/>
    <property type="match status" value="1"/>
</dbReference>
<dbReference type="InterPro" id="IPR011701">
    <property type="entry name" value="MFS"/>
</dbReference>
<feature type="transmembrane region" description="Helical" evidence="8">
    <location>
        <begin position="97"/>
        <end position="121"/>
    </location>
</feature>
<evidence type="ECO:0000256" key="2">
    <source>
        <dbReference type="ARBA" id="ARBA00022448"/>
    </source>
</evidence>
<feature type="domain" description="Major facilitator superfamily (MFS) profile" evidence="9">
    <location>
        <begin position="6"/>
        <end position="445"/>
    </location>
</feature>
<evidence type="ECO:0000256" key="5">
    <source>
        <dbReference type="ARBA" id="ARBA00022989"/>
    </source>
</evidence>
<feature type="transmembrane region" description="Helical" evidence="8">
    <location>
        <begin position="192"/>
        <end position="211"/>
    </location>
</feature>
<keyword evidence="5 8" id="KW-1133">Transmembrane helix</keyword>
<protein>
    <submittedName>
        <fullName evidence="10">MFS transporter</fullName>
    </submittedName>
</protein>
<feature type="transmembrane region" description="Helical" evidence="8">
    <location>
        <begin position="296"/>
        <end position="314"/>
    </location>
</feature>
<evidence type="ECO:0000256" key="7">
    <source>
        <dbReference type="SAM" id="MobiDB-lite"/>
    </source>
</evidence>
<evidence type="ECO:0000256" key="4">
    <source>
        <dbReference type="ARBA" id="ARBA00022692"/>
    </source>
</evidence>
<name>A0ABS3RRP0_9ACTN</name>
<evidence type="ECO:0000259" key="9">
    <source>
        <dbReference type="PROSITE" id="PS50850"/>
    </source>
</evidence>
<feature type="transmembrane region" description="Helical" evidence="8">
    <location>
        <begin position="7"/>
        <end position="32"/>
    </location>
</feature>
<keyword evidence="11" id="KW-1185">Reference proteome</keyword>
<feature type="transmembrane region" description="Helical" evidence="8">
    <location>
        <begin position="71"/>
        <end position="91"/>
    </location>
</feature>
<sequence length="464" mass="46483">MRRWTPLIAVCLGSFMFIVDTTIVAVALPSVARGLHTSLSGLQWVANVYTLVLAVLMLPAGALADRYGHRTAYAAGLLVFAAASAGCALAPDAGTLIAARAVQGIGGAALAVTAFSLLGAVYQGPALGTAMGVWGAVSGLGGAAGPMLGGALTAWLGWRAIFLVNLPVTLLTLVLTVKAVPCGERAARPAPLDPAGMALFAISAAALTTALTKAGGSGWGSPGVLTGLAAALTALTAFVVLELRRRHPMLDLRLFRDAAFSAVMVCVLASSAAFACLIYTSVWLQSAAGLGPVRTGLALMPMALTTFAVSTLSGRRVPPRTAVSGGLLLSGIGCALQANLDAGSGASAITLGLVVTGAGVGLMIPAMGAAVLTAAPPERRGMAAGAMTTFRQLGQTLGVAALGVLFQHPRHNPAAALNHVYLAAALTGLTAAALAFTALKRPASKPMKAAQPKEPAEQGTEGQS</sequence>
<accession>A0ABS3RRP0</accession>
<evidence type="ECO:0000313" key="11">
    <source>
        <dbReference type="Proteomes" id="UP000680206"/>
    </source>
</evidence>
<reference evidence="10 11" key="1">
    <citation type="submission" date="2021-03" db="EMBL/GenBank/DDBJ databases">
        <title>Actinomadura violae sp. nov., isolated from lichen in Thailand.</title>
        <authorList>
            <person name="Kanchanasin P."/>
            <person name="Saeng-In P."/>
            <person name="Phongsopitanun W."/>
            <person name="Yuki M."/>
            <person name="Kudo T."/>
            <person name="Ohkuma M."/>
            <person name="Tanasupawat S."/>
        </authorList>
    </citation>
    <scope>NUCLEOTIDE SEQUENCE [LARGE SCALE GENOMIC DNA]</scope>
    <source>
        <strain evidence="10 11">LCR2-06</strain>
    </source>
</reference>
<dbReference type="EMBL" id="JAGEPF010000010">
    <property type="protein sequence ID" value="MBO2459425.1"/>
    <property type="molecule type" value="Genomic_DNA"/>
</dbReference>
<dbReference type="Gene3D" id="1.20.1250.20">
    <property type="entry name" value="MFS general substrate transporter like domains"/>
    <property type="match status" value="1"/>
</dbReference>
<comment type="caution">
    <text evidence="10">The sequence shown here is derived from an EMBL/GenBank/DDBJ whole genome shotgun (WGS) entry which is preliminary data.</text>
</comment>
<dbReference type="InterPro" id="IPR004638">
    <property type="entry name" value="EmrB-like"/>
</dbReference>
<dbReference type="CDD" id="cd17321">
    <property type="entry name" value="MFS_MMR_MDR_like"/>
    <property type="match status" value="1"/>
</dbReference>
<dbReference type="InterPro" id="IPR036259">
    <property type="entry name" value="MFS_trans_sf"/>
</dbReference>
<feature type="transmembrane region" description="Helical" evidence="8">
    <location>
        <begin position="346"/>
        <end position="372"/>
    </location>
</feature>
<dbReference type="PROSITE" id="PS50850">
    <property type="entry name" value="MFS"/>
    <property type="match status" value="1"/>
</dbReference>
<feature type="transmembrane region" description="Helical" evidence="8">
    <location>
        <begin position="321"/>
        <end position="340"/>
    </location>
</feature>
<evidence type="ECO:0000256" key="6">
    <source>
        <dbReference type="ARBA" id="ARBA00023136"/>
    </source>
</evidence>
<dbReference type="SUPFAM" id="SSF103473">
    <property type="entry name" value="MFS general substrate transporter"/>
    <property type="match status" value="1"/>
</dbReference>
<feature type="region of interest" description="Disordered" evidence="7">
    <location>
        <begin position="442"/>
        <end position="464"/>
    </location>
</feature>
<keyword evidence="3" id="KW-1003">Cell membrane</keyword>
<feature type="transmembrane region" description="Helical" evidence="8">
    <location>
        <begin position="44"/>
        <end position="64"/>
    </location>
</feature>
<dbReference type="Pfam" id="PF07690">
    <property type="entry name" value="MFS_1"/>
    <property type="match status" value="1"/>
</dbReference>
<dbReference type="PANTHER" id="PTHR42718">
    <property type="entry name" value="MAJOR FACILITATOR SUPERFAMILY MULTIDRUG TRANSPORTER MFSC"/>
    <property type="match status" value="1"/>
</dbReference>
<evidence type="ECO:0000256" key="1">
    <source>
        <dbReference type="ARBA" id="ARBA00004651"/>
    </source>
</evidence>
<feature type="transmembrane region" description="Helical" evidence="8">
    <location>
        <begin position="161"/>
        <end position="180"/>
    </location>
</feature>
<dbReference type="InterPro" id="IPR020846">
    <property type="entry name" value="MFS_dom"/>
</dbReference>
<proteinExistence type="predicted"/>
<feature type="transmembrane region" description="Helical" evidence="8">
    <location>
        <begin position="223"/>
        <end position="241"/>
    </location>
</feature>
<dbReference type="Proteomes" id="UP000680206">
    <property type="component" value="Unassembled WGS sequence"/>
</dbReference>
<keyword evidence="4 8" id="KW-0812">Transmembrane</keyword>
<keyword evidence="2" id="KW-0813">Transport</keyword>
<dbReference type="PANTHER" id="PTHR42718:SF49">
    <property type="entry name" value="EXPORT PROTEIN"/>
    <property type="match status" value="1"/>
</dbReference>
<gene>
    <name evidence="10" type="ORF">J4709_17750</name>
</gene>
<evidence type="ECO:0000256" key="3">
    <source>
        <dbReference type="ARBA" id="ARBA00022475"/>
    </source>
</evidence>